<protein>
    <submittedName>
        <fullName evidence="2">Uncharacterized protein</fullName>
    </submittedName>
</protein>
<dbReference type="EMBL" id="CAJPIZ010048822">
    <property type="protein sequence ID" value="CAG2122575.1"/>
    <property type="molecule type" value="Genomic_DNA"/>
</dbReference>
<dbReference type="EMBL" id="OC903397">
    <property type="protein sequence ID" value="CAD7649720.1"/>
    <property type="molecule type" value="Genomic_DNA"/>
</dbReference>
<dbReference type="AlphaFoldDB" id="A0A7R9LXI9"/>
<evidence type="ECO:0000313" key="2">
    <source>
        <dbReference type="EMBL" id="CAD7649720.1"/>
    </source>
</evidence>
<evidence type="ECO:0000313" key="3">
    <source>
        <dbReference type="Proteomes" id="UP000759131"/>
    </source>
</evidence>
<organism evidence="2">
    <name type="scientific">Medioppia subpectinata</name>
    <dbReference type="NCBI Taxonomy" id="1979941"/>
    <lineage>
        <taxon>Eukaryota</taxon>
        <taxon>Metazoa</taxon>
        <taxon>Ecdysozoa</taxon>
        <taxon>Arthropoda</taxon>
        <taxon>Chelicerata</taxon>
        <taxon>Arachnida</taxon>
        <taxon>Acari</taxon>
        <taxon>Acariformes</taxon>
        <taxon>Sarcoptiformes</taxon>
        <taxon>Oribatida</taxon>
        <taxon>Brachypylina</taxon>
        <taxon>Oppioidea</taxon>
        <taxon>Oppiidae</taxon>
        <taxon>Medioppia</taxon>
    </lineage>
</organism>
<proteinExistence type="predicted"/>
<accession>A0A7R9LXI9</accession>
<sequence length="32" mass="3798">MTRMPQTSQTMMLRRKRRMCFSAGNAKNSSQY</sequence>
<feature type="region of interest" description="Disordered" evidence="1">
    <location>
        <begin position="1"/>
        <end position="32"/>
    </location>
</feature>
<keyword evidence="3" id="KW-1185">Reference proteome</keyword>
<feature type="compositionally biased region" description="Polar residues" evidence="1">
    <location>
        <begin position="1"/>
        <end position="11"/>
    </location>
</feature>
<dbReference type="Proteomes" id="UP000759131">
    <property type="component" value="Unassembled WGS sequence"/>
</dbReference>
<name>A0A7R9LXI9_9ACAR</name>
<reference evidence="2" key="1">
    <citation type="submission" date="2020-11" db="EMBL/GenBank/DDBJ databases">
        <authorList>
            <person name="Tran Van P."/>
        </authorList>
    </citation>
    <scope>NUCLEOTIDE SEQUENCE</scope>
</reference>
<gene>
    <name evidence="2" type="ORF">OSB1V03_LOCUS22521</name>
</gene>
<evidence type="ECO:0000256" key="1">
    <source>
        <dbReference type="SAM" id="MobiDB-lite"/>
    </source>
</evidence>